<feature type="region of interest" description="Disordered" evidence="4">
    <location>
        <begin position="63"/>
        <end position="93"/>
    </location>
</feature>
<dbReference type="PANTHER" id="PTHR46072:SF11">
    <property type="entry name" value="AMIDASE-RELATED"/>
    <property type="match status" value="1"/>
</dbReference>
<dbReference type="InterPro" id="IPR001138">
    <property type="entry name" value="Zn2Cys6_DnaBD"/>
</dbReference>
<dbReference type="GO" id="GO:0016787">
    <property type="term" value="F:hydrolase activity"/>
    <property type="evidence" value="ECO:0007669"/>
    <property type="project" value="UniProtKB-KW"/>
</dbReference>
<dbReference type="STRING" id="78410.A0A0P7BBP9"/>
<dbReference type="Pfam" id="PF00172">
    <property type="entry name" value="Zn_clus"/>
    <property type="match status" value="1"/>
</dbReference>
<keyword evidence="2" id="KW-0378">Hydrolase</keyword>
<dbReference type="PANTHER" id="PTHR46072">
    <property type="entry name" value="AMIDASE-RELATED-RELATED"/>
    <property type="match status" value="1"/>
</dbReference>
<accession>A0A0P7BBP9</accession>
<dbReference type="CDD" id="cd00067">
    <property type="entry name" value="GAL4"/>
    <property type="match status" value="1"/>
</dbReference>
<protein>
    <submittedName>
        <fullName evidence="6">Acetamidase</fullName>
    </submittedName>
</protein>
<dbReference type="AlphaFoldDB" id="A0A0P7BBP9"/>
<dbReference type="SUPFAM" id="SSF75304">
    <property type="entry name" value="Amidase signature (AS) enzymes"/>
    <property type="match status" value="1"/>
</dbReference>
<dbReference type="Gene3D" id="3.90.1300.10">
    <property type="entry name" value="Amidase signature (AS) domain"/>
    <property type="match status" value="1"/>
</dbReference>
<feature type="compositionally biased region" description="Low complexity" evidence="4">
    <location>
        <begin position="75"/>
        <end position="84"/>
    </location>
</feature>
<dbReference type="SMART" id="SM00066">
    <property type="entry name" value="GAL4"/>
    <property type="match status" value="1"/>
</dbReference>
<evidence type="ECO:0000259" key="5">
    <source>
        <dbReference type="PROSITE" id="PS50048"/>
    </source>
</evidence>
<evidence type="ECO:0000256" key="3">
    <source>
        <dbReference type="ARBA" id="ARBA00023242"/>
    </source>
</evidence>
<evidence type="ECO:0000313" key="7">
    <source>
        <dbReference type="Proteomes" id="UP000050424"/>
    </source>
</evidence>
<comment type="similarity">
    <text evidence="1">Belongs to the amidase family.</text>
</comment>
<dbReference type="GO" id="GO:0008270">
    <property type="term" value="F:zinc ion binding"/>
    <property type="evidence" value="ECO:0007669"/>
    <property type="project" value="InterPro"/>
</dbReference>
<dbReference type="Proteomes" id="UP000050424">
    <property type="component" value="Unassembled WGS sequence"/>
</dbReference>
<evidence type="ECO:0000256" key="1">
    <source>
        <dbReference type="ARBA" id="ARBA00009199"/>
    </source>
</evidence>
<dbReference type="GO" id="GO:0000981">
    <property type="term" value="F:DNA-binding transcription factor activity, RNA polymerase II-specific"/>
    <property type="evidence" value="ECO:0007669"/>
    <property type="project" value="InterPro"/>
</dbReference>
<comment type="caution">
    <text evidence="6">The sequence shown here is derived from an EMBL/GenBank/DDBJ whole genome shotgun (WGS) entry which is preliminary data.</text>
</comment>
<dbReference type="InterPro" id="IPR023631">
    <property type="entry name" value="Amidase_dom"/>
</dbReference>
<feature type="domain" description="Zn(2)-C6 fungal-type" evidence="5">
    <location>
        <begin position="21"/>
        <end position="49"/>
    </location>
</feature>
<dbReference type="EMBL" id="LKCW01000097">
    <property type="protein sequence ID" value="KPM39816.1"/>
    <property type="molecule type" value="Genomic_DNA"/>
</dbReference>
<dbReference type="Gene3D" id="4.10.240.10">
    <property type="entry name" value="Zn(2)-C6 fungal-type DNA-binding domain"/>
    <property type="match status" value="1"/>
</dbReference>
<dbReference type="InterPro" id="IPR036928">
    <property type="entry name" value="AS_sf"/>
</dbReference>
<gene>
    <name evidence="6" type="ORF">AK830_g6722</name>
</gene>
<evidence type="ECO:0000313" key="6">
    <source>
        <dbReference type="EMBL" id="KPM39816.1"/>
    </source>
</evidence>
<dbReference type="OrthoDB" id="6428749at2759"/>
<dbReference type="Pfam" id="PF01425">
    <property type="entry name" value="Amidase"/>
    <property type="match status" value="1"/>
</dbReference>
<proteinExistence type="inferred from homology"/>
<reference evidence="6 7" key="1">
    <citation type="submission" date="2015-09" db="EMBL/GenBank/DDBJ databases">
        <title>Draft genome of a European isolate of the apple canker pathogen Neonectria ditissima.</title>
        <authorList>
            <person name="Gomez-Cortecero A."/>
            <person name="Harrison R.J."/>
            <person name="Armitage A.D."/>
        </authorList>
    </citation>
    <scope>NUCLEOTIDE SEQUENCE [LARGE SCALE GENOMIC DNA]</scope>
    <source>
        <strain evidence="6 7">R09/05</strain>
    </source>
</reference>
<dbReference type="SUPFAM" id="SSF57701">
    <property type="entry name" value="Zn2/Cys6 DNA-binding domain"/>
    <property type="match status" value="1"/>
</dbReference>
<sequence length="980" mass="106583">MSHRDRTQRRGKPRGMRRDRDCRSCKARAVKCDLNRPRCLPCVQAGLQCGGYPQRVVWAAEGKTRSSPSLPEPPQSSGLSLLGEGSHKEPSQADSNSFVLRLAVFCQHIQATEGRPPGADRPLFSGEAMRLVSRLYDFMRARIETCPAAAAAAEPDSPEPVHVARHRLAALTELNGALETANPFAILGIAAFALFEVCDSAFGEWQCHLRGAKSLLDCHCRSQPQLERLSLEVTGLTEIVARLVWFDTMGAVVRGATGLIFEDWHRDMLNDGFFDVVGCAADTFRLYSDVAKGAVAADPTDSCVRAMDQLLQLDPDDDATDWTQSANINRCAAALAVLVQVPEQTAAMPEQTAAMPRRTTAASAVGRICQLVAAASPSSPFYIHLASAVHLAGMNATAAQHCIAVRAYWQRCNLADVPRYPGGLASCTSWTDTRKLLQMAISKSGTAPNSWEELAAKKRQDLLSSIPSDWLVPSNLLPPDTQDDVTAWPATSGWFTTDELEITSLTATELVPKLASGQLKSEHVTRAFCKRAAAAHQLTNCLSETCFERALTTARALDEHLARTGNPVGPLHGLPISLKDNFNLQGLDATVGFASHVGHPAKSDSALASLLEDAGAVFYVKTNVPTAMMIAETVNNVFGRTLNPRHRKTTSGGSSGGESALIVMKGSPLGVGSDIAAGGSLRIPAACTGIFTLRPSAGRFPVRNTRSGMPGQEAVQSVNGPLATTLNDVELYSKSVVDGKPWLRDPRCLPIPWRDVQLPKKLKIAVMWHDGMVKPTAPVTRALQETVRKLKAAGHDLIDWDPVDQKQGLSLLARMFVADGGIAISKELQRTGEPWRPEMEEYQVAKELGTYDMWLMHLERTEFQNRYLDRWNKAGIDAILCPTIPFNTVKNGTFKHVGYTGVYNILDYSSISFATGLSVDRSIDKIDASYEPLGPVCKAINEEFDVETMHGLPISLQLVARRLEEEKVLAIGKRVLEVLS</sequence>
<dbReference type="InterPro" id="IPR036864">
    <property type="entry name" value="Zn2-C6_fun-type_DNA-bd_sf"/>
</dbReference>
<keyword evidence="7" id="KW-1185">Reference proteome</keyword>
<keyword evidence="3" id="KW-0539">Nucleus</keyword>
<organism evidence="6 7">
    <name type="scientific">Neonectria ditissima</name>
    <dbReference type="NCBI Taxonomy" id="78410"/>
    <lineage>
        <taxon>Eukaryota</taxon>
        <taxon>Fungi</taxon>
        <taxon>Dikarya</taxon>
        <taxon>Ascomycota</taxon>
        <taxon>Pezizomycotina</taxon>
        <taxon>Sordariomycetes</taxon>
        <taxon>Hypocreomycetidae</taxon>
        <taxon>Hypocreales</taxon>
        <taxon>Nectriaceae</taxon>
        <taxon>Neonectria</taxon>
    </lineage>
</organism>
<feature type="compositionally biased region" description="Basic residues" evidence="4">
    <location>
        <begin position="1"/>
        <end position="15"/>
    </location>
</feature>
<dbReference type="PROSITE" id="PS50048">
    <property type="entry name" value="ZN2_CY6_FUNGAL_2"/>
    <property type="match status" value="1"/>
</dbReference>
<name>A0A0P7BBP9_9HYPO</name>
<feature type="region of interest" description="Disordered" evidence="4">
    <location>
        <begin position="1"/>
        <end position="23"/>
    </location>
</feature>
<evidence type="ECO:0000256" key="4">
    <source>
        <dbReference type="SAM" id="MobiDB-lite"/>
    </source>
</evidence>
<evidence type="ECO:0000256" key="2">
    <source>
        <dbReference type="ARBA" id="ARBA00022801"/>
    </source>
</evidence>